<evidence type="ECO:0000256" key="1">
    <source>
        <dbReference type="ARBA" id="ARBA00004251"/>
    </source>
</evidence>
<dbReference type="GO" id="GO:0001653">
    <property type="term" value="F:peptide receptor activity"/>
    <property type="evidence" value="ECO:0007669"/>
    <property type="project" value="UniProtKB-ARBA"/>
</dbReference>
<evidence type="ECO:0000256" key="16">
    <source>
        <dbReference type="ARBA" id="ARBA00023180"/>
    </source>
</evidence>
<dbReference type="FunFam" id="3.80.10.10:FF:000041">
    <property type="entry name" value="LRR receptor-like serine/threonine-protein kinase ERECTA"/>
    <property type="match status" value="1"/>
</dbReference>
<feature type="compositionally biased region" description="Basic residues" evidence="18">
    <location>
        <begin position="1164"/>
        <end position="1174"/>
    </location>
</feature>
<evidence type="ECO:0000256" key="7">
    <source>
        <dbReference type="ARBA" id="ARBA00022692"/>
    </source>
</evidence>
<sequence length="1174" mass="127702">MHEEIHAHLPLPSHSAMTILFTSAPAPTFRISAYSILHRLGSCDFVFSLLILLLLQGFLAKGVALSPDGEALLAFRSTMQGPDARLEWRPEDQSPCSWYGVRCNSNGRVVELSVSVYLHGSVSPELGKLSELRVLNLSFCNMTGSIPKELGSLAILETLDLSSNQLSGSIPRELGSLSRLRSLILHANRLGGSIPLELCNASSLRELWLHDNNLTGTLPSHVGNLTSLETLRIGGNAMLYGPLPPELGNCRNLTQLGAAVTAISGSIPSSMGLLGNLQILALYSTRISGTIPFELGNCTNLQLLFLHLNHLSGPIPPQIGRLNQLNQLLLWGNSFEGRIPAEIGNCMALEVLDLSSNSLSGPIPMELGNLSALQQLLLSINLLNGSLPSELSNCVSLTDLELDNNDFSGSIPPTIGKLENLETLFLWRNRLTGTIPPGIEGCVALEAVDLSYNQLTGPIPKELFALQNLVKLILLSNNFTGSLPPEVGNCRSLIRLRLASNAISGPLPKELGLLDRLEFLDLFENQFEGPIPPQLCNLTSLQAMDAHGNKLTGSLPAELASMRSLQQLDLGSNQLSGSIPAEITRLSLLNKLVLRKNSLSGTIPRNLDACKKLALLDLSHNFLEGSIPDEIGNITSLEIALNLSWNNLSGHIPEGFSQLSQLQSLDLSVNSLSGSLSVLSSMESLAFLNVSYNSFSGPVPNTPFFRTLSRSSIMGNPGLCDSISRSCDVSDGMDGPRSGVTSLLICLFVSAAAAILVVFGLLLMYRMRKVGGEVDLEEVDSPWPWSVTYFCKLNLSVDDILDELMDRNVIGRGCSGLVYKVEVPGGICLAVKKLWTATRREDLNEHDSFGAEIETLGRIRHRNIVRLLGYCTNRTERLLIYDYMTNGSLADLLFEKRGMVDWEMRYDIILGAAHGLAYLHHDCVPAILHRDVKSNNILLDSNFQPYLADFGLAKLVETSERKNNMSKVAGSYGYIAPEYGYTLKITEKSDVYSYGVVLLEVITGRRAVEPGASDGQHVVEWVRMMKRNCRPTAEIVDPRLRGMPDPFMQEMAQVLGVALLCVNRSPPERPTMKDVVALLQEAKHPLEEYNKLSQPLLPDVQHQKGGSDSGNGAGTTRAGRDSSPPSSLLQLEPPHSYVPATSRSAGAVQPLTERMEFSTFPAPAKRHSAASRSG</sequence>
<dbReference type="Gene3D" id="3.30.200.20">
    <property type="entry name" value="Phosphorylase Kinase, domain 1"/>
    <property type="match status" value="1"/>
</dbReference>
<dbReference type="InterPro" id="IPR003591">
    <property type="entry name" value="Leu-rich_rpt_typical-subtyp"/>
</dbReference>
<keyword evidence="8" id="KW-0732">Signal</keyword>
<dbReference type="FunFam" id="3.80.10.10:FF:000393">
    <property type="entry name" value="LRR receptor-like serine/threonine-protein kinase RCH1"/>
    <property type="match status" value="1"/>
</dbReference>
<dbReference type="Pfam" id="PF23598">
    <property type="entry name" value="LRR_14"/>
    <property type="match status" value="1"/>
</dbReference>
<keyword evidence="11" id="KW-0418">Kinase</keyword>
<dbReference type="PROSITE" id="PS00107">
    <property type="entry name" value="PROTEIN_KINASE_ATP"/>
    <property type="match status" value="1"/>
</dbReference>
<dbReference type="InterPro" id="IPR001611">
    <property type="entry name" value="Leu-rich_rpt"/>
</dbReference>
<keyword evidence="6" id="KW-0808">Transferase</keyword>
<comment type="similarity">
    <text evidence="2">Belongs to the protein kinase superfamily. Ser/Thr protein kinase family.</text>
</comment>
<dbReference type="Pfam" id="PF00069">
    <property type="entry name" value="Pkinase"/>
    <property type="match status" value="1"/>
</dbReference>
<dbReference type="PRINTS" id="PR00019">
    <property type="entry name" value="LEURICHRPT"/>
</dbReference>
<evidence type="ECO:0000313" key="21">
    <source>
        <dbReference type="EMBL" id="KAH7287796.1"/>
    </source>
</evidence>
<evidence type="ECO:0000256" key="18">
    <source>
        <dbReference type="SAM" id="MobiDB-lite"/>
    </source>
</evidence>
<dbReference type="Pfam" id="PF08263">
    <property type="entry name" value="LRRNT_2"/>
    <property type="match status" value="1"/>
</dbReference>
<evidence type="ECO:0000259" key="20">
    <source>
        <dbReference type="PROSITE" id="PS50011"/>
    </source>
</evidence>
<dbReference type="Proteomes" id="UP000825935">
    <property type="component" value="Chromosome 32"/>
</dbReference>
<evidence type="ECO:0000256" key="9">
    <source>
        <dbReference type="ARBA" id="ARBA00022737"/>
    </source>
</evidence>
<evidence type="ECO:0000256" key="2">
    <source>
        <dbReference type="ARBA" id="ARBA00008684"/>
    </source>
</evidence>
<dbReference type="Gene3D" id="3.80.10.10">
    <property type="entry name" value="Ribonuclease Inhibitor"/>
    <property type="match status" value="3"/>
</dbReference>
<dbReference type="SUPFAM" id="SSF56112">
    <property type="entry name" value="Protein kinase-like (PK-like)"/>
    <property type="match status" value="1"/>
</dbReference>
<evidence type="ECO:0000256" key="10">
    <source>
        <dbReference type="ARBA" id="ARBA00022741"/>
    </source>
</evidence>
<feature type="binding site" evidence="17">
    <location>
        <position position="833"/>
    </location>
    <ligand>
        <name>ATP</name>
        <dbReference type="ChEBI" id="CHEBI:30616"/>
    </ligand>
</feature>
<evidence type="ECO:0000256" key="14">
    <source>
        <dbReference type="ARBA" id="ARBA00023136"/>
    </source>
</evidence>
<dbReference type="OMA" id="MHEEIHA"/>
<dbReference type="GO" id="GO:0033612">
    <property type="term" value="F:receptor serine/threonine kinase binding"/>
    <property type="evidence" value="ECO:0007669"/>
    <property type="project" value="TreeGrafter"/>
</dbReference>
<dbReference type="PANTHER" id="PTHR48056:SF42">
    <property type="entry name" value="MDIS1-INTERACTING RECEPTOR LIKE KINASE 2-LIKE"/>
    <property type="match status" value="1"/>
</dbReference>
<evidence type="ECO:0000256" key="4">
    <source>
        <dbReference type="ARBA" id="ARBA00022527"/>
    </source>
</evidence>
<dbReference type="Pfam" id="PF00560">
    <property type="entry name" value="LRR_1"/>
    <property type="match status" value="8"/>
</dbReference>
<dbReference type="GO" id="GO:0005886">
    <property type="term" value="C:plasma membrane"/>
    <property type="evidence" value="ECO:0007669"/>
    <property type="project" value="UniProtKB-SubCell"/>
</dbReference>
<evidence type="ECO:0000256" key="11">
    <source>
        <dbReference type="ARBA" id="ARBA00022777"/>
    </source>
</evidence>
<name>A0A8T2QUY5_CERRI</name>
<dbReference type="InterPro" id="IPR032675">
    <property type="entry name" value="LRR_dom_sf"/>
</dbReference>
<keyword evidence="15" id="KW-0675">Receptor</keyword>
<keyword evidence="12 17" id="KW-0067">ATP-binding</keyword>
<dbReference type="FunFam" id="3.80.10.10:FF:000356">
    <property type="entry name" value="LRR receptor-like serine/threonine-protein kinase"/>
    <property type="match status" value="1"/>
</dbReference>
<protein>
    <recommendedName>
        <fullName evidence="20">Protein kinase domain-containing protein</fullName>
    </recommendedName>
</protein>
<dbReference type="EMBL" id="CM035437">
    <property type="protein sequence ID" value="KAH7287796.1"/>
    <property type="molecule type" value="Genomic_DNA"/>
</dbReference>
<dbReference type="FunFam" id="1.10.510.10:FF:000276">
    <property type="entry name" value="LRR receptor-like serine/threonine-protein kinase RCH1"/>
    <property type="match status" value="1"/>
</dbReference>
<dbReference type="InterPro" id="IPR017441">
    <property type="entry name" value="Protein_kinase_ATP_BS"/>
</dbReference>
<keyword evidence="4" id="KW-0723">Serine/threonine-protein kinase</keyword>
<keyword evidence="5" id="KW-0433">Leucine-rich repeat</keyword>
<keyword evidence="10 17" id="KW-0547">Nucleotide-binding</keyword>
<feature type="transmembrane region" description="Helical" evidence="19">
    <location>
        <begin position="740"/>
        <end position="763"/>
    </location>
</feature>
<dbReference type="SMART" id="SM00369">
    <property type="entry name" value="LRR_TYP"/>
    <property type="match status" value="10"/>
</dbReference>
<organism evidence="21 22">
    <name type="scientific">Ceratopteris richardii</name>
    <name type="common">Triangle waterfern</name>
    <dbReference type="NCBI Taxonomy" id="49495"/>
    <lineage>
        <taxon>Eukaryota</taxon>
        <taxon>Viridiplantae</taxon>
        <taxon>Streptophyta</taxon>
        <taxon>Embryophyta</taxon>
        <taxon>Tracheophyta</taxon>
        <taxon>Polypodiopsida</taxon>
        <taxon>Polypodiidae</taxon>
        <taxon>Polypodiales</taxon>
        <taxon>Pteridineae</taxon>
        <taxon>Pteridaceae</taxon>
        <taxon>Parkerioideae</taxon>
        <taxon>Ceratopteris</taxon>
    </lineage>
</organism>
<evidence type="ECO:0000256" key="12">
    <source>
        <dbReference type="ARBA" id="ARBA00022840"/>
    </source>
</evidence>
<feature type="domain" description="Protein kinase" evidence="20">
    <location>
        <begin position="804"/>
        <end position="1087"/>
    </location>
</feature>
<dbReference type="SUPFAM" id="SSF52047">
    <property type="entry name" value="RNI-like"/>
    <property type="match status" value="2"/>
</dbReference>
<evidence type="ECO:0000256" key="15">
    <source>
        <dbReference type="ARBA" id="ARBA00023170"/>
    </source>
</evidence>
<dbReference type="PROSITE" id="PS50011">
    <property type="entry name" value="PROTEIN_KINASE_DOM"/>
    <property type="match status" value="1"/>
</dbReference>
<dbReference type="PROSITE" id="PS00108">
    <property type="entry name" value="PROTEIN_KINASE_ST"/>
    <property type="match status" value="1"/>
</dbReference>
<feature type="region of interest" description="Disordered" evidence="18">
    <location>
        <begin position="1094"/>
        <end position="1174"/>
    </location>
</feature>
<dbReference type="FunFam" id="3.80.10.10:FF:000270">
    <property type="entry name" value="Putative LRR receptor-like serine/threonine-protein kinase"/>
    <property type="match status" value="1"/>
</dbReference>
<dbReference type="Gene3D" id="1.10.510.10">
    <property type="entry name" value="Transferase(Phosphotransferase) domain 1"/>
    <property type="match status" value="1"/>
</dbReference>
<reference evidence="21" key="1">
    <citation type="submission" date="2021-08" db="EMBL/GenBank/DDBJ databases">
        <title>WGS assembly of Ceratopteris richardii.</title>
        <authorList>
            <person name="Marchant D.B."/>
            <person name="Chen G."/>
            <person name="Jenkins J."/>
            <person name="Shu S."/>
            <person name="Leebens-Mack J."/>
            <person name="Grimwood J."/>
            <person name="Schmutz J."/>
            <person name="Soltis P."/>
            <person name="Soltis D."/>
            <person name="Chen Z.-H."/>
        </authorList>
    </citation>
    <scope>NUCLEOTIDE SEQUENCE</scope>
    <source>
        <strain evidence="21">Whitten #5841</strain>
        <tissue evidence="21">Leaf</tissue>
    </source>
</reference>
<dbReference type="GO" id="GO:0004674">
    <property type="term" value="F:protein serine/threonine kinase activity"/>
    <property type="evidence" value="ECO:0007669"/>
    <property type="project" value="UniProtKB-KW"/>
</dbReference>
<dbReference type="InterPro" id="IPR008271">
    <property type="entry name" value="Ser/Thr_kinase_AS"/>
</dbReference>
<evidence type="ECO:0000256" key="3">
    <source>
        <dbReference type="ARBA" id="ARBA00022475"/>
    </source>
</evidence>
<keyword evidence="9" id="KW-0677">Repeat</keyword>
<keyword evidence="14 19" id="KW-0472">Membrane</keyword>
<comment type="subcellular location">
    <subcellularLocation>
        <location evidence="1">Cell membrane</location>
        <topology evidence="1">Single-pass type I membrane protein</topology>
    </subcellularLocation>
</comment>
<gene>
    <name evidence="21" type="ORF">KP509_32G075000</name>
</gene>
<evidence type="ECO:0000256" key="13">
    <source>
        <dbReference type="ARBA" id="ARBA00022989"/>
    </source>
</evidence>
<keyword evidence="22" id="KW-1185">Reference proteome</keyword>
<dbReference type="FunFam" id="3.80.10.10:FF:000627">
    <property type="entry name" value="Probable leucine-rich repeat receptor-like protein kinase At2g33170"/>
    <property type="match status" value="1"/>
</dbReference>
<dbReference type="SMART" id="SM00220">
    <property type="entry name" value="S_TKc"/>
    <property type="match status" value="1"/>
</dbReference>
<dbReference type="InterPro" id="IPR013210">
    <property type="entry name" value="LRR_N_plant-typ"/>
</dbReference>
<accession>A0A8T2QUY5</accession>
<proteinExistence type="inferred from homology"/>
<keyword evidence="3" id="KW-1003">Cell membrane</keyword>
<evidence type="ECO:0000256" key="19">
    <source>
        <dbReference type="SAM" id="Phobius"/>
    </source>
</evidence>
<evidence type="ECO:0000256" key="5">
    <source>
        <dbReference type="ARBA" id="ARBA00022614"/>
    </source>
</evidence>
<dbReference type="OrthoDB" id="676979at2759"/>
<evidence type="ECO:0000313" key="22">
    <source>
        <dbReference type="Proteomes" id="UP000825935"/>
    </source>
</evidence>
<dbReference type="InterPro" id="IPR000719">
    <property type="entry name" value="Prot_kinase_dom"/>
</dbReference>
<keyword evidence="13 19" id="KW-1133">Transmembrane helix</keyword>
<keyword evidence="7 19" id="KW-0812">Transmembrane</keyword>
<dbReference type="InterPro" id="IPR055414">
    <property type="entry name" value="LRR_R13L4/SHOC2-like"/>
</dbReference>
<evidence type="ECO:0000256" key="8">
    <source>
        <dbReference type="ARBA" id="ARBA00022729"/>
    </source>
</evidence>
<comment type="caution">
    <text evidence="21">The sequence shown here is derived from an EMBL/GenBank/DDBJ whole genome shotgun (WGS) entry which is preliminary data.</text>
</comment>
<keyword evidence="16" id="KW-0325">Glycoprotein</keyword>
<feature type="compositionally biased region" description="Low complexity" evidence="18">
    <location>
        <begin position="1122"/>
        <end position="1134"/>
    </location>
</feature>
<dbReference type="InterPro" id="IPR011009">
    <property type="entry name" value="Kinase-like_dom_sf"/>
</dbReference>
<dbReference type="AlphaFoldDB" id="A0A8T2QUY5"/>
<dbReference type="GO" id="GO:0005524">
    <property type="term" value="F:ATP binding"/>
    <property type="evidence" value="ECO:0007669"/>
    <property type="project" value="UniProtKB-UniRule"/>
</dbReference>
<dbReference type="InterPro" id="IPR050647">
    <property type="entry name" value="Plant_LRR-RLKs"/>
</dbReference>
<dbReference type="PANTHER" id="PTHR48056">
    <property type="entry name" value="LRR RECEPTOR-LIKE SERINE/THREONINE-PROTEIN KINASE-RELATED"/>
    <property type="match status" value="1"/>
</dbReference>
<evidence type="ECO:0000256" key="17">
    <source>
        <dbReference type="PROSITE-ProRule" id="PRU10141"/>
    </source>
</evidence>
<evidence type="ECO:0000256" key="6">
    <source>
        <dbReference type="ARBA" id="ARBA00022679"/>
    </source>
</evidence>